<dbReference type="EMBL" id="PNBA02000013">
    <property type="protein sequence ID" value="KAG6403881.1"/>
    <property type="molecule type" value="Genomic_DNA"/>
</dbReference>
<gene>
    <name evidence="1" type="ORF">SASPL_136115</name>
</gene>
<proteinExistence type="predicted"/>
<keyword evidence="2" id="KW-1185">Reference proteome</keyword>
<dbReference type="AlphaFoldDB" id="A0A8X8WZA7"/>
<reference evidence="1" key="2">
    <citation type="submission" date="2020-08" db="EMBL/GenBank/DDBJ databases">
        <title>Plant Genome Project.</title>
        <authorList>
            <person name="Zhang R.-G."/>
        </authorList>
    </citation>
    <scope>NUCLEOTIDE SEQUENCE</scope>
    <source>
        <strain evidence="1">Huo1</strain>
        <tissue evidence="1">Leaf</tissue>
    </source>
</reference>
<evidence type="ECO:0000313" key="1">
    <source>
        <dbReference type="EMBL" id="KAG6403881.1"/>
    </source>
</evidence>
<dbReference type="Proteomes" id="UP000298416">
    <property type="component" value="Unassembled WGS sequence"/>
</dbReference>
<reference evidence="1" key="1">
    <citation type="submission" date="2018-01" db="EMBL/GenBank/DDBJ databases">
        <authorList>
            <person name="Mao J.F."/>
        </authorList>
    </citation>
    <scope>NUCLEOTIDE SEQUENCE</scope>
    <source>
        <strain evidence="1">Huo1</strain>
        <tissue evidence="1">Leaf</tissue>
    </source>
</reference>
<protein>
    <submittedName>
        <fullName evidence="1">Uncharacterized protein</fullName>
    </submittedName>
</protein>
<sequence length="95" mass="10538">MGSCFRHFLFIKPQVISTGKNGFSSMVGVALILSISIRYFSAENLPCVELTPQQPHRLDDSSSIDPAALQHSLPPFRPALDAYPRSQLRSATRHN</sequence>
<evidence type="ECO:0000313" key="2">
    <source>
        <dbReference type="Proteomes" id="UP000298416"/>
    </source>
</evidence>
<accession>A0A8X8WZA7</accession>
<name>A0A8X8WZA7_SALSN</name>
<comment type="caution">
    <text evidence="1">The sequence shown here is derived from an EMBL/GenBank/DDBJ whole genome shotgun (WGS) entry which is preliminary data.</text>
</comment>
<organism evidence="1">
    <name type="scientific">Salvia splendens</name>
    <name type="common">Scarlet sage</name>
    <dbReference type="NCBI Taxonomy" id="180675"/>
    <lineage>
        <taxon>Eukaryota</taxon>
        <taxon>Viridiplantae</taxon>
        <taxon>Streptophyta</taxon>
        <taxon>Embryophyta</taxon>
        <taxon>Tracheophyta</taxon>
        <taxon>Spermatophyta</taxon>
        <taxon>Magnoliopsida</taxon>
        <taxon>eudicotyledons</taxon>
        <taxon>Gunneridae</taxon>
        <taxon>Pentapetalae</taxon>
        <taxon>asterids</taxon>
        <taxon>lamiids</taxon>
        <taxon>Lamiales</taxon>
        <taxon>Lamiaceae</taxon>
        <taxon>Nepetoideae</taxon>
        <taxon>Mentheae</taxon>
        <taxon>Salviinae</taxon>
        <taxon>Salvia</taxon>
        <taxon>Salvia subgen. Calosphace</taxon>
        <taxon>core Calosphace</taxon>
    </lineage>
</organism>